<evidence type="ECO:0000256" key="14">
    <source>
        <dbReference type="ARBA" id="ARBA00023134"/>
    </source>
</evidence>
<proteinExistence type="predicted"/>
<evidence type="ECO:0000259" key="18">
    <source>
        <dbReference type="Pfam" id="PF04548"/>
    </source>
</evidence>
<dbReference type="CDD" id="cd00882">
    <property type="entry name" value="Ras_like_GTPase"/>
    <property type="match status" value="1"/>
</dbReference>
<dbReference type="GO" id="GO:0016787">
    <property type="term" value="F:hydrolase activity"/>
    <property type="evidence" value="ECO:0007669"/>
    <property type="project" value="UniProtKB-KW"/>
</dbReference>
<dbReference type="GO" id="GO:0005525">
    <property type="term" value="F:GTP binding"/>
    <property type="evidence" value="ECO:0007669"/>
    <property type="project" value="UniProtKB-KW"/>
</dbReference>
<dbReference type="InterPro" id="IPR006703">
    <property type="entry name" value="G_AIG1"/>
</dbReference>
<reference evidence="19" key="1">
    <citation type="submission" date="2021-02" db="EMBL/GenBank/DDBJ databases">
        <title>Psilocybe cubensis genome.</title>
        <authorList>
            <person name="Mckernan K.J."/>
            <person name="Crawford S."/>
            <person name="Trippe A."/>
            <person name="Kane L.T."/>
            <person name="Mclaughlin S."/>
        </authorList>
    </citation>
    <scope>NUCLEOTIDE SEQUENCE [LARGE SCALE GENOMIC DNA]</scope>
    <source>
        <strain evidence="19">MGC-MH-2018</strain>
    </source>
</reference>
<keyword evidence="10" id="KW-1002">Plastid outer membrane</keyword>
<dbReference type="GO" id="GO:0016020">
    <property type="term" value="C:membrane"/>
    <property type="evidence" value="ECO:0007669"/>
    <property type="project" value="UniProtKB-SubCell"/>
</dbReference>
<evidence type="ECO:0000256" key="10">
    <source>
        <dbReference type="ARBA" id="ARBA00022805"/>
    </source>
</evidence>
<keyword evidence="6" id="KW-0812">Transmembrane</keyword>
<evidence type="ECO:0000256" key="17">
    <source>
        <dbReference type="SAM" id="Coils"/>
    </source>
</evidence>
<keyword evidence="12" id="KW-0653">Protein transport</keyword>
<dbReference type="Gene3D" id="3.40.50.300">
    <property type="entry name" value="P-loop containing nucleotide triphosphate hydrolases"/>
    <property type="match status" value="1"/>
</dbReference>
<evidence type="ECO:0000256" key="11">
    <source>
        <dbReference type="ARBA" id="ARBA00022842"/>
    </source>
</evidence>
<comment type="subcellular location">
    <subcellularLocation>
        <location evidence="2">Membrane</location>
        <topology evidence="2">Single-pass membrane protein</topology>
    </subcellularLocation>
    <subcellularLocation>
        <location evidence="16">Plastid</location>
        <location evidence="16">Chloroplast outer membrane</location>
    </subcellularLocation>
</comment>
<sequence length="340" mass="38445">MRLLERFLHPRVASASPRSTNEGVEPHRFFTAGDIVIPVIGPTGTGKSTFINTILEVERSGAEANGQGLLGVGKGLRSCTREITPVKIKSLDDPRILYPMAIKDRSVMVVDTPGFDDTCTEDVQVLRKIATWLKKSYEERKTVAGVLYLHDISQDRFTGSVRKNLELFRRLCGREAFSQVVIVMTKGEKLHPQIASKYEYELRSEHWRDLIDAGATVLGFKRNYRSARSIIDHVLRGLTRKFILQLQKELVIQKKLLPATEAGKHLKTTLQQVLALQSTVLDMTCAMATTEEENAGELEERLRELRDEMKILSEQITTLRDGSVPYSNTFFCCTRNLLHN</sequence>
<comment type="caution">
    <text evidence="19">The sequence shown here is derived from an EMBL/GenBank/DDBJ whole genome shotgun (WGS) entry which is preliminary data.</text>
</comment>
<dbReference type="Pfam" id="PF04548">
    <property type="entry name" value="AIG1"/>
    <property type="match status" value="1"/>
</dbReference>
<dbReference type="PANTHER" id="PTHR10903">
    <property type="entry name" value="GTPASE, IMAP FAMILY MEMBER-RELATED"/>
    <property type="match status" value="1"/>
</dbReference>
<evidence type="ECO:0000256" key="13">
    <source>
        <dbReference type="ARBA" id="ARBA00022989"/>
    </source>
</evidence>
<keyword evidence="4" id="KW-0150">Chloroplast</keyword>
<dbReference type="InterPro" id="IPR045058">
    <property type="entry name" value="GIMA/IAN/Toc"/>
</dbReference>
<evidence type="ECO:0000256" key="5">
    <source>
        <dbReference type="ARBA" id="ARBA00022640"/>
    </source>
</evidence>
<gene>
    <name evidence="19" type="ORF">JR316_002952</name>
</gene>
<dbReference type="AlphaFoldDB" id="A0A8H7Y1T8"/>
<keyword evidence="15" id="KW-0472">Membrane</keyword>
<keyword evidence="11" id="KW-0460">Magnesium</keyword>
<keyword evidence="14" id="KW-0342">GTP-binding</keyword>
<evidence type="ECO:0000256" key="1">
    <source>
        <dbReference type="ARBA" id="ARBA00001946"/>
    </source>
</evidence>
<dbReference type="PANTHER" id="PTHR10903:SF135">
    <property type="entry name" value="TRANSLOCASE OF CHLOROPLAST 120, CHLOROPLASTIC-RELATED"/>
    <property type="match status" value="1"/>
</dbReference>
<dbReference type="EMBL" id="JAFIQS010000003">
    <property type="protein sequence ID" value="KAG5170877.1"/>
    <property type="molecule type" value="Genomic_DNA"/>
</dbReference>
<dbReference type="GO" id="GO:0015031">
    <property type="term" value="P:protein transport"/>
    <property type="evidence" value="ECO:0007669"/>
    <property type="project" value="UniProtKB-KW"/>
</dbReference>
<evidence type="ECO:0000256" key="15">
    <source>
        <dbReference type="ARBA" id="ARBA00023136"/>
    </source>
</evidence>
<evidence type="ECO:0000256" key="2">
    <source>
        <dbReference type="ARBA" id="ARBA00004167"/>
    </source>
</evidence>
<feature type="coiled-coil region" evidence="17">
    <location>
        <begin position="288"/>
        <end position="322"/>
    </location>
</feature>
<organism evidence="19">
    <name type="scientific">Psilocybe cubensis</name>
    <name type="common">Psychedelic mushroom</name>
    <name type="synonym">Stropharia cubensis</name>
    <dbReference type="NCBI Taxonomy" id="181762"/>
    <lineage>
        <taxon>Eukaryota</taxon>
        <taxon>Fungi</taxon>
        <taxon>Dikarya</taxon>
        <taxon>Basidiomycota</taxon>
        <taxon>Agaricomycotina</taxon>
        <taxon>Agaricomycetes</taxon>
        <taxon>Agaricomycetidae</taxon>
        <taxon>Agaricales</taxon>
        <taxon>Agaricineae</taxon>
        <taxon>Strophariaceae</taxon>
        <taxon>Psilocybe</taxon>
    </lineage>
</organism>
<keyword evidence="13" id="KW-1133">Transmembrane helix</keyword>
<evidence type="ECO:0000256" key="12">
    <source>
        <dbReference type="ARBA" id="ARBA00022927"/>
    </source>
</evidence>
<evidence type="ECO:0000256" key="6">
    <source>
        <dbReference type="ARBA" id="ARBA00022692"/>
    </source>
</evidence>
<name>A0A8H7Y1T8_PSICU</name>
<keyword evidence="9" id="KW-0378">Hydrolase</keyword>
<comment type="cofactor">
    <cofactor evidence="1">
        <name>Mg(2+)</name>
        <dbReference type="ChEBI" id="CHEBI:18420"/>
    </cofactor>
</comment>
<keyword evidence="3" id="KW-0813">Transport</keyword>
<evidence type="ECO:0000313" key="19">
    <source>
        <dbReference type="EMBL" id="KAG5170877.1"/>
    </source>
</evidence>
<accession>A0A8H7Y1T8</accession>
<evidence type="ECO:0000256" key="7">
    <source>
        <dbReference type="ARBA" id="ARBA00022723"/>
    </source>
</evidence>
<protein>
    <recommendedName>
        <fullName evidence="18">AIG1-type G domain-containing protein</fullName>
    </recommendedName>
</protein>
<dbReference type="SUPFAM" id="SSF52540">
    <property type="entry name" value="P-loop containing nucleoside triphosphate hydrolases"/>
    <property type="match status" value="1"/>
</dbReference>
<keyword evidence="8" id="KW-0547">Nucleotide-binding</keyword>
<keyword evidence="17" id="KW-0175">Coiled coil</keyword>
<dbReference type="InterPro" id="IPR027417">
    <property type="entry name" value="P-loop_NTPase"/>
</dbReference>
<evidence type="ECO:0000256" key="8">
    <source>
        <dbReference type="ARBA" id="ARBA00022741"/>
    </source>
</evidence>
<keyword evidence="7" id="KW-0479">Metal-binding</keyword>
<evidence type="ECO:0000256" key="16">
    <source>
        <dbReference type="ARBA" id="ARBA00024013"/>
    </source>
</evidence>
<evidence type="ECO:0000256" key="9">
    <source>
        <dbReference type="ARBA" id="ARBA00022801"/>
    </source>
</evidence>
<dbReference type="GO" id="GO:0046872">
    <property type="term" value="F:metal ion binding"/>
    <property type="evidence" value="ECO:0007669"/>
    <property type="project" value="UniProtKB-KW"/>
</dbReference>
<feature type="domain" description="AIG1-type G" evidence="18">
    <location>
        <begin position="39"/>
        <end position="198"/>
    </location>
</feature>
<evidence type="ECO:0000256" key="4">
    <source>
        <dbReference type="ARBA" id="ARBA00022528"/>
    </source>
</evidence>
<evidence type="ECO:0000256" key="3">
    <source>
        <dbReference type="ARBA" id="ARBA00022448"/>
    </source>
</evidence>
<keyword evidence="5" id="KW-0934">Plastid</keyword>